<reference evidence="1" key="1">
    <citation type="submission" date="2020-07" db="EMBL/GenBank/DDBJ databases">
        <title>Huge and variable diversity of episymbiotic CPR bacteria and DPANN archaea in groundwater ecosystems.</title>
        <authorList>
            <person name="He C.Y."/>
            <person name="Keren R."/>
            <person name="Whittaker M."/>
            <person name="Farag I.F."/>
            <person name="Doudna J."/>
            <person name="Cate J.H.D."/>
            <person name="Banfield J.F."/>
        </authorList>
    </citation>
    <scope>NUCLEOTIDE SEQUENCE</scope>
    <source>
        <strain evidence="1">NC_groundwater_973_Pr1_S-0.2um_54_13</strain>
    </source>
</reference>
<protein>
    <submittedName>
        <fullName evidence="1">Uncharacterized protein</fullName>
    </submittedName>
</protein>
<organism evidence="1 2">
    <name type="scientific">Candidatus Sungiibacteriota bacterium</name>
    <dbReference type="NCBI Taxonomy" id="2750080"/>
    <lineage>
        <taxon>Bacteria</taxon>
        <taxon>Candidatus Sungiibacteriota</taxon>
    </lineage>
</organism>
<gene>
    <name evidence="1" type="ORF">HY221_01560</name>
</gene>
<dbReference type="EMBL" id="JACQCR010000033">
    <property type="protein sequence ID" value="MBI3631000.1"/>
    <property type="molecule type" value="Genomic_DNA"/>
</dbReference>
<proteinExistence type="predicted"/>
<dbReference type="Proteomes" id="UP000753196">
    <property type="component" value="Unassembled WGS sequence"/>
</dbReference>
<sequence>MDEICCRALGAAETAEFIFSNPEKIKSHGSPNETETDLSKSKGFVPIFWTNALISGKLSLADSFPALFASKIHARKGWSQFFPVRPKSSKSFARETFWFNNCSFFAK</sequence>
<accession>A0A932R221</accession>
<comment type="caution">
    <text evidence="1">The sequence shown here is derived from an EMBL/GenBank/DDBJ whole genome shotgun (WGS) entry which is preliminary data.</text>
</comment>
<dbReference type="AlphaFoldDB" id="A0A932R221"/>
<evidence type="ECO:0000313" key="2">
    <source>
        <dbReference type="Proteomes" id="UP000753196"/>
    </source>
</evidence>
<evidence type="ECO:0000313" key="1">
    <source>
        <dbReference type="EMBL" id="MBI3631000.1"/>
    </source>
</evidence>
<name>A0A932R221_9BACT</name>